<dbReference type="KEGG" id="pam:PANA_2462"/>
<dbReference type="Gene3D" id="3.30.590.10">
    <property type="entry name" value="Glutamine synthetase/guanido kinase, catalytic domain"/>
    <property type="match status" value="1"/>
</dbReference>
<evidence type="ECO:0000313" key="10">
    <source>
        <dbReference type="EMBL" id="ADD77629.1"/>
    </source>
</evidence>
<accession>D4GHW2</accession>
<keyword evidence="5" id="KW-0460">Magnesium</keyword>
<dbReference type="InterPro" id="IPR014746">
    <property type="entry name" value="Gln_synth/guanido_kin_cat_dom"/>
</dbReference>
<dbReference type="GO" id="GO:0006598">
    <property type="term" value="P:polyamine catabolic process"/>
    <property type="evidence" value="ECO:0007669"/>
    <property type="project" value="TreeGrafter"/>
</dbReference>
<evidence type="ECO:0000259" key="8">
    <source>
        <dbReference type="PROSITE" id="PS51986"/>
    </source>
</evidence>
<dbReference type="Gene3D" id="3.10.20.70">
    <property type="entry name" value="Glutamine synthetase, N-terminal domain"/>
    <property type="match status" value="1"/>
</dbReference>
<dbReference type="Pfam" id="PF00120">
    <property type="entry name" value="Gln-synt_C"/>
    <property type="match status" value="1"/>
</dbReference>
<evidence type="ECO:0000256" key="2">
    <source>
        <dbReference type="ARBA" id="ARBA00022598"/>
    </source>
</evidence>
<dbReference type="SUPFAM" id="SSF54368">
    <property type="entry name" value="Glutamine synthetase, N-terminal domain"/>
    <property type="match status" value="1"/>
</dbReference>
<evidence type="ECO:0000256" key="7">
    <source>
        <dbReference type="RuleBase" id="RU000384"/>
    </source>
</evidence>
<feature type="domain" description="GS catalytic" evidence="9">
    <location>
        <begin position="143"/>
        <end position="479"/>
    </location>
</feature>
<dbReference type="SMART" id="SM01230">
    <property type="entry name" value="Gln-synt_C"/>
    <property type="match status" value="1"/>
</dbReference>
<comment type="cofactor">
    <cofactor evidence="1">
        <name>Mg(2+)</name>
        <dbReference type="ChEBI" id="CHEBI:18420"/>
    </cofactor>
</comment>
<dbReference type="PANTHER" id="PTHR43785:SF12">
    <property type="entry name" value="TYPE-1 GLUTAMINE SYNTHETASE 2"/>
    <property type="match status" value="1"/>
</dbReference>
<evidence type="ECO:0000256" key="4">
    <source>
        <dbReference type="ARBA" id="ARBA00022840"/>
    </source>
</evidence>
<dbReference type="Proteomes" id="UP000001702">
    <property type="component" value="Chromosome"/>
</dbReference>
<organism evidence="10 11">
    <name type="scientific">Pantoea ananatis (strain LMG 20103)</name>
    <dbReference type="NCBI Taxonomy" id="706191"/>
    <lineage>
        <taxon>Bacteria</taxon>
        <taxon>Pseudomonadati</taxon>
        <taxon>Pseudomonadota</taxon>
        <taxon>Gammaproteobacteria</taxon>
        <taxon>Enterobacterales</taxon>
        <taxon>Erwiniaceae</taxon>
        <taxon>Pantoea</taxon>
    </lineage>
</organism>
<dbReference type="GO" id="GO:0004356">
    <property type="term" value="F:glutamine synthetase activity"/>
    <property type="evidence" value="ECO:0007669"/>
    <property type="project" value="InterPro"/>
</dbReference>
<gene>
    <name evidence="10" type="primary">puuA</name>
    <name evidence="10" type="ordered locus">PANA_2462</name>
</gene>
<evidence type="ECO:0000259" key="9">
    <source>
        <dbReference type="PROSITE" id="PS51987"/>
    </source>
</evidence>
<evidence type="ECO:0000313" key="11">
    <source>
        <dbReference type="Proteomes" id="UP000001702"/>
    </source>
</evidence>
<keyword evidence="11" id="KW-1185">Reference proteome</keyword>
<evidence type="ECO:0000256" key="6">
    <source>
        <dbReference type="PROSITE-ProRule" id="PRU01330"/>
    </source>
</evidence>
<dbReference type="PROSITE" id="PS51987">
    <property type="entry name" value="GS_CATALYTIC"/>
    <property type="match status" value="1"/>
</dbReference>
<protein>
    <submittedName>
        <fullName evidence="10">PuuA</fullName>
    </submittedName>
</protein>
<name>D4GHW2_PANAM</name>
<evidence type="ECO:0000256" key="3">
    <source>
        <dbReference type="ARBA" id="ARBA00022741"/>
    </source>
</evidence>
<dbReference type="EMBL" id="CP001875">
    <property type="protein sequence ID" value="ADD77629.1"/>
    <property type="molecule type" value="Genomic_DNA"/>
</dbReference>
<dbReference type="InterPro" id="IPR027303">
    <property type="entry name" value="Gln_synth_gly_rich_site"/>
</dbReference>
<evidence type="ECO:0000256" key="1">
    <source>
        <dbReference type="ARBA" id="ARBA00001946"/>
    </source>
</evidence>
<dbReference type="AlphaFoldDB" id="D4GHW2"/>
<dbReference type="InterPro" id="IPR008147">
    <property type="entry name" value="Gln_synt_N"/>
</dbReference>
<dbReference type="GO" id="GO:0005524">
    <property type="term" value="F:ATP binding"/>
    <property type="evidence" value="ECO:0007669"/>
    <property type="project" value="UniProtKB-KW"/>
</dbReference>
<dbReference type="PROSITE" id="PS51986">
    <property type="entry name" value="GS_BETA_GRASP"/>
    <property type="match status" value="1"/>
</dbReference>
<comment type="similarity">
    <text evidence="6 7">Belongs to the glutamine synthetase family.</text>
</comment>
<dbReference type="SUPFAM" id="SSF55931">
    <property type="entry name" value="Glutamine synthetase/guanido kinase"/>
    <property type="match status" value="1"/>
</dbReference>
<keyword evidence="3" id="KW-0547">Nucleotide-binding</keyword>
<dbReference type="PROSITE" id="PS00181">
    <property type="entry name" value="GLNA_ATP"/>
    <property type="match status" value="1"/>
</dbReference>
<feature type="domain" description="GS beta-grasp" evidence="8">
    <location>
        <begin position="42"/>
        <end position="136"/>
    </location>
</feature>
<keyword evidence="2" id="KW-0436">Ligase</keyword>
<dbReference type="InterPro" id="IPR036651">
    <property type="entry name" value="Gln_synt_N_sf"/>
</dbReference>
<evidence type="ECO:0000256" key="5">
    <source>
        <dbReference type="ARBA" id="ARBA00022842"/>
    </source>
</evidence>
<dbReference type="HOGENOM" id="CLU_017290_0_0_6"/>
<keyword evidence="4" id="KW-0067">ATP-binding</keyword>
<dbReference type="PANTHER" id="PTHR43785">
    <property type="entry name" value="GAMMA-GLUTAMYLPUTRESCINE SYNTHETASE"/>
    <property type="match status" value="1"/>
</dbReference>
<dbReference type="STRING" id="706191.PANA_2462"/>
<proteinExistence type="inferred from homology"/>
<dbReference type="eggNOG" id="COG0174">
    <property type="taxonomic scope" value="Bacteria"/>
</dbReference>
<sequence>MWLKADEIMTNLVEVEDFTLHSEERRTSAFQQEVKNWLERHPETQYVDILLNDLNGVFRGKRIPVSALAKLEKGCYFPASVFAMDILGNTVEEAGLGQSLGEPDNLCLPVPGTLVPSAADPQHIAQLLLTMCNQDGTPFDVEPRNVLNRLWQQLRNRGLFPVVAVELEFYLVDKKRDAEGFIQPPCAPGSDDRNMQSQVYSLDNLDHFSEVLRDIDTLARLQGIPADGALAEASPGQFEINLHHTRDVLSACDHAIQLKRLIRQVAENHGMTATFMAKPYEDYAGSGMHVHISMLDAADHNAFACDDGSDSPLLKRTLAGMIDLMPASMALLAPNVNAFRRFVPEAYVPLQASWGHNNRTVALRIPCGDLESRRIEYRVAGADANPYLVMSAILAGMLHGLDTQLPLPQPVKGNGHEAEGLALPIRQSDALTEFESSYPLQKLLGEKFAKVWFSCKNYELMQFERLITATEIDWMLKNA</sequence>
<dbReference type="GO" id="GO:0006542">
    <property type="term" value="P:glutamine biosynthetic process"/>
    <property type="evidence" value="ECO:0007669"/>
    <property type="project" value="InterPro"/>
</dbReference>
<reference evidence="10 11" key="1">
    <citation type="journal article" date="2010" name="J. Bacteriol.">
        <title>Genome sequence of Pantoea ananatis LMG20103, the causative agent of Eucalyptus blight and dieback.</title>
        <authorList>
            <person name="De Maayer P."/>
            <person name="Chan W.Y."/>
            <person name="Venter S.N."/>
            <person name="Toth I.K."/>
            <person name="Birch P.R."/>
            <person name="Joubert F."/>
            <person name="Coutinho T.A."/>
        </authorList>
    </citation>
    <scope>NUCLEOTIDE SEQUENCE [LARGE SCALE GENOMIC DNA]</scope>
    <source>
        <strain evidence="10 11">LMG 20103</strain>
    </source>
</reference>
<dbReference type="InterPro" id="IPR008146">
    <property type="entry name" value="Gln_synth_cat_dom"/>
</dbReference>